<organism evidence="2 3">
    <name type="scientific">Salipiger thiooxidans</name>
    <dbReference type="NCBI Taxonomy" id="282683"/>
    <lineage>
        <taxon>Bacteria</taxon>
        <taxon>Pseudomonadati</taxon>
        <taxon>Pseudomonadota</taxon>
        <taxon>Alphaproteobacteria</taxon>
        <taxon>Rhodobacterales</taxon>
        <taxon>Roseobacteraceae</taxon>
        <taxon>Salipiger</taxon>
    </lineage>
</organism>
<dbReference type="InterPro" id="IPR004143">
    <property type="entry name" value="BPL_LPL_catalytic"/>
</dbReference>
<dbReference type="InterPro" id="IPR045864">
    <property type="entry name" value="aa-tRNA-synth_II/BPL/LPL"/>
</dbReference>
<dbReference type="Proteomes" id="UP000198994">
    <property type="component" value="Unassembled WGS sequence"/>
</dbReference>
<dbReference type="SUPFAM" id="SSF55681">
    <property type="entry name" value="Class II aaRS and biotin synthetases"/>
    <property type="match status" value="1"/>
</dbReference>
<gene>
    <name evidence="2" type="ORF">SAMN04488105_11528</name>
</gene>
<evidence type="ECO:0000313" key="2">
    <source>
        <dbReference type="EMBL" id="SDF23554.1"/>
    </source>
</evidence>
<dbReference type="PANTHER" id="PTHR43679:SF2">
    <property type="entry name" value="OCTANOYL-[GCVH]:PROTEIN N-OCTANOYLTRANSFERASE"/>
    <property type="match status" value="1"/>
</dbReference>
<name>A0A1G7JFI7_9RHOB</name>
<dbReference type="OrthoDB" id="7364083at2"/>
<evidence type="ECO:0000259" key="1">
    <source>
        <dbReference type="PROSITE" id="PS51733"/>
    </source>
</evidence>
<dbReference type="AlphaFoldDB" id="A0A1G7JFI7"/>
<reference evidence="3" key="1">
    <citation type="submission" date="2016-10" db="EMBL/GenBank/DDBJ databases">
        <authorList>
            <person name="Varghese N."/>
            <person name="Submissions S."/>
        </authorList>
    </citation>
    <scope>NUCLEOTIDE SEQUENCE [LARGE SCALE GENOMIC DNA]</scope>
    <source>
        <strain evidence="3">DSM 10146</strain>
    </source>
</reference>
<keyword evidence="3" id="KW-1185">Reference proteome</keyword>
<dbReference type="EMBL" id="FNAV01000015">
    <property type="protein sequence ID" value="SDF23554.1"/>
    <property type="molecule type" value="Genomic_DNA"/>
</dbReference>
<sequence length="241" mass="25674">MIATTGAPGAVRELAIADALAWEATCLTGIAAGHRAAITQLWSCEPALVAPAGMARLPGFARACAQATDAGWPVHLRATGGDLVPQGPGIVNLTLMFRGPPDASSTLEDAYKRLTAPICDALSNAGISSCNGSVSGAFCDGRYNITVMGRKFAGTAQRWRPTAGGMAVQTHAMMLMRTPEDKTIDMLNRFYHDCGIKRIIHASAHVGLQDLVQPDEDKAAQHRFLRMVAHRAHLWSTPQMS</sequence>
<evidence type="ECO:0000313" key="3">
    <source>
        <dbReference type="Proteomes" id="UP000198994"/>
    </source>
</evidence>
<proteinExistence type="predicted"/>
<feature type="domain" description="BPL/LPL catalytic" evidence="1">
    <location>
        <begin position="33"/>
        <end position="236"/>
    </location>
</feature>
<dbReference type="InterPro" id="IPR050664">
    <property type="entry name" value="Octanoyltrans_LipM/LipL"/>
</dbReference>
<dbReference type="STRING" id="282683.SAMN04488105_11528"/>
<dbReference type="Gene3D" id="3.30.930.10">
    <property type="entry name" value="Bira Bifunctional Protein, Domain 2"/>
    <property type="match status" value="1"/>
</dbReference>
<dbReference type="PROSITE" id="PS51733">
    <property type="entry name" value="BPL_LPL_CATALYTIC"/>
    <property type="match status" value="1"/>
</dbReference>
<dbReference type="Pfam" id="PF21948">
    <property type="entry name" value="LplA-B_cat"/>
    <property type="match status" value="1"/>
</dbReference>
<dbReference type="PANTHER" id="PTHR43679">
    <property type="entry name" value="OCTANOYLTRANSFERASE LIPM-RELATED"/>
    <property type="match status" value="1"/>
</dbReference>
<dbReference type="RefSeq" id="WP_089962641.1">
    <property type="nucleotide sequence ID" value="NZ_FNAV01000015.1"/>
</dbReference>
<protein>
    <recommendedName>
        <fullName evidence="1">BPL/LPL catalytic domain-containing protein</fullName>
    </recommendedName>
</protein>
<accession>A0A1G7JFI7</accession>